<name>A0A367KTV2_RHIST</name>
<sequence>MATSVEQKSLNEAKPTHTAQDIGLIFIREYYTFLNKTPSHLHAFYNKDSLFVRGDEGTISETARGQEEIAKRIDECHFEDCKVLVTQVDSQLSANNGILVHVLGEMCNHSGSSQKFSQTFFLATQQNGYYVLNDIFRFLKDEVKIDYYSCEEEPFVQPEIVAKKEEDVTVVPPTSPIPTKIVKQQVEEQSNKPKTWANLTAVTAAATGSSTGTTSPELSAPVTPDIVSPVIQEAEKPVQLEIQEPEPANQKAVKVEEKNKKTKETRETEV</sequence>
<dbReference type="GO" id="GO:0016579">
    <property type="term" value="P:protein deubiquitination"/>
    <property type="evidence" value="ECO:0007669"/>
    <property type="project" value="TreeGrafter"/>
</dbReference>
<organism evidence="4 5">
    <name type="scientific">Rhizopus stolonifer</name>
    <name type="common">Rhizopus nigricans</name>
    <dbReference type="NCBI Taxonomy" id="4846"/>
    <lineage>
        <taxon>Eukaryota</taxon>
        <taxon>Fungi</taxon>
        <taxon>Fungi incertae sedis</taxon>
        <taxon>Mucoromycota</taxon>
        <taxon>Mucoromycotina</taxon>
        <taxon>Mucoromycetes</taxon>
        <taxon>Mucorales</taxon>
        <taxon>Mucorineae</taxon>
        <taxon>Rhizopodaceae</taxon>
        <taxon>Rhizopus</taxon>
    </lineage>
</organism>
<dbReference type="GO" id="GO:0003729">
    <property type="term" value="F:mRNA binding"/>
    <property type="evidence" value="ECO:0007669"/>
    <property type="project" value="TreeGrafter"/>
</dbReference>
<dbReference type="InterPro" id="IPR039539">
    <property type="entry name" value="Ras_GTPase_bind_prot"/>
</dbReference>
<evidence type="ECO:0000313" key="5">
    <source>
        <dbReference type="Proteomes" id="UP000253551"/>
    </source>
</evidence>
<dbReference type="EMBL" id="PJQM01000340">
    <property type="protein sequence ID" value="RCI05631.1"/>
    <property type="molecule type" value="Genomic_DNA"/>
</dbReference>
<proteinExistence type="predicted"/>
<dbReference type="FunFam" id="3.10.450.50:FF:000003">
    <property type="entry name" value="Nuclear transport factor 2 family protein"/>
    <property type="match status" value="1"/>
</dbReference>
<protein>
    <recommendedName>
        <fullName evidence="3">NTF2 domain-containing protein</fullName>
    </recommendedName>
</protein>
<dbReference type="InterPro" id="IPR032710">
    <property type="entry name" value="NTF2-like_dom_sf"/>
</dbReference>
<dbReference type="Gene3D" id="3.10.450.50">
    <property type="match status" value="1"/>
</dbReference>
<dbReference type="STRING" id="4846.A0A367KTV2"/>
<evidence type="ECO:0000313" key="4">
    <source>
        <dbReference type="EMBL" id="RCI05631.1"/>
    </source>
</evidence>
<gene>
    <name evidence="4" type="ORF">CU098_013586</name>
</gene>
<evidence type="ECO:0000259" key="3">
    <source>
        <dbReference type="PROSITE" id="PS50177"/>
    </source>
</evidence>
<dbReference type="AlphaFoldDB" id="A0A367KTV2"/>
<keyword evidence="1" id="KW-0694">RNA-binding</keyword>
<dbReference type="InterPro" id="IPR002075">
    <property type="entry name" value="NTF2_dom"/>
</dbReference>
<dbReference type="Pfam" id="PF02136">
    <property type="entry name" value="NTF2"/>
    <property type="match status" value="1"/>
</dbReference>
<dbReference type="OrthoDB" id="339151at2759"/>
<comment type="caution">
    <text evidence="4">The sequence shown here is derived from an EMBL/GenBank/DDBJ whole genome shotgun (WGS) entry which is preliminary data.</text>
</comment>
<dbReference type="CDD" id="cd00780">
    <property type="entry name" value="NTF2"/>
    <property type="match status" value="1"/>
</dbReference>
<dbReference type="InterPro" id="IPR018222">
    <property type="entry name" value="Nuclear_transport_factor_2_euk"/>
</dbReference>
<accession>A0A367KTV2</accession>
<dbReference type="PANTHER" id="PTHR10693:SF20">
    <property type="entry name" value="AT27578P"/>
    <property type="match status" value="1"/>
</dbReference>
<dbReference type="PANTHER" id="PTHR10693">
    <property type="entry name" value="RAS GTPASE-ACTIVATING PROTEIN-BINDING PROTEIN"/>
    <property type="match status" value="1"/>
</dbReference>
<dbReference type="SUPFAM" id="SSF54427">
    <property type="entry name" value="NTF2-like"/>
    <property type="match status" value="1"/>
</dbReference>
<keyword evidence="5" id="KW-1185">Reference proteome</keyword>
<dbReference type="PROSITE" id="PS50177">
    <property type="entry name" value="NTF2_DOMAIN"/>
    <property type="match status" value="1"/>
</dbReference>
<feature type="non-terminal residue" evidence="4">
    <location>
        <position position="270"/>
    </location>
</feature>
<reference evidence="4 5" key="1">
    <citation type="journal article" date="2018" name="G3 (Bethesda)">
        <title>Phylogenetic and Phylogenomic Definition of Rhizopus Species.</title>
        <authorList>
            <person name="Gryganskyi A.P."/>
            <person name="Golan J."/>
            <person name="Dolatabadi S."/>
            <person name="Mondo S."/>
            <person name="Robb S."/>
            <person name="Idnurm A."/>
            <person name="Muszewska A."/>
            <person name="Steczkiewicz K."/>
            <person name="Masonjones S."/>
            <person name="Liao H.L."/>
            <person name="Gajdeczka M.T."/>
            <person name="Anike F."/>
            <person name="Vuek A."/>
            <person name="Anishchenko I.M."/>
            <person name="Voigt K."/>
            <person name="de Hoog G.S."/>
            <person name="Smith M.E."/>
            <person name="Heitman J."/>
            <person name="Vilgalys R."/>
            <person name="Stajich J.E."/>
        </authorList>
    </citation>
    <scope>NUCLEOTIDE SEQUENCE [LARGE SCALE GENOMIC DNA]</scope>
    <source>
        <strain evidence="4 5">LSU 92-RS-03</strain>
    </source>
</reference>
<feature type="domain" description="NTF2" evidence="3">
    <location>
        <begin position="22"/>
        <end position="138"/>
    </location>
</feature>
<dbReference type="GO" id="GO:1990861">
    <property type="term" value="C:Ubp3-Bre5 deubiquitination complex"/>
    <property type="evidence" value="ECO:0007669"/>
    <property type="project" value="TreeGrafter"/>
</dbReference>
<dbReference type="GO" id="GO:1990904">
    <property type="term" value="C:ribonucleoprotein complex"/>
    <property type="evidence" value="ECO:0007669"/>
    <property type="project" value="TreeGrafter"/>
</dbReference>
<feature type="compositionally biased region" description="Basic and acidic residues" evidence="2">
    <location>
        <begin position="253"/>
        <end position="270"/>
    </location>
</feature>
<dbReference type="GO" id="GO:0005829">
    <property type="term" value="C:cytosol"/>
    <property type="evidence" value="ECO:0007669"/>
    <property type="project" value="TreeGrafter"/>
</dbReference>
<dbReference type="Proteomes" id="UP000253551">
    <property type="component" value="Unassembled WGS sequence"/>
</dbReference>
<evidence type="ECO:0000256" key="1">
    <source>
        <dbReference type="ARBA" id="ARBA00022884"/>
    </source>
</evidence>
<feature type="region of interest" description="Disordered" evidence="2">
    <location>
        <begin position="237"/>
        <end position="270"/>
    </location>
</feature>
<evidence type="ECO:0000256" key="2">
    <source>
        <dbReference type="SAM" id="MobiDB-lite"/>
    </source>
</evidence>
<dbReference type="GO" id="GO:0034517">
    <property type="term" value="P:ribophagy"/>
    <property type="evidence" value="ECO:0007669"/>
    <property type="project" value="TreeGrafter"/>
</dbReference>